<evidence type="ECO:0000313" key="8">
    <source>
        <dbReference type="EMBL" id="TPE49018.1"/>
    </source>
</evidence>
<gene>
    <name evidence="8" type="ORF">FJM67_12555</name>
</gene>
<evidence type="ECO:0000256" key="1">
    <source>
        <dbReference type="ARBA" id="ARBA00004141"/>
    </source>
</evidence>
<evidence type="ECO:0000256" key="2">
    <source>
        <dbReference type="ARBA" id="ARBA00022448"/>
    </source>
</evidence>
<feature type="transmembrane region" description="Helical" evidence="7">
    <location>
        <begin position="70"/>
        <end position="89"/>
    </location>
</feature>
<evidence type="ECO:0000313" key="9">
    <source>
        <dbReference type="Proteomes" id="UP000315901"/>
    </source>
</evidence>
<dbReference type="InterPro" id="IPR004776">
    <property type="entry name" value="Mem_transp_PIN-like"/>
</dbReference>
<feature type="transmembrane region" description="Helical" evidence="7">
    <location>
        <begin position="129"/>
        <end position="151"/>
    </location>
</feature>
<feature type="transmembrane region" description="Helical" evidence="7">
    <location>
        <begin position="38"/>
        <end position="58"/>
    </location>
</feature>
<feature type="transmembrane region" description="Helical" evidence="7">
    <location>
        <begin position="6"/>
        <end position="26"/>
    </location>
</feature>
<keyword evidence="4 7" id="KW-0812">Transmembrane</keyword>
<accession>A0A501WI30</accession>
<feature type="transmembrane region" description="Helical" evidence="7">
    <location>
        <begin position="206"/>
        <end position="225"/>
    </location>
</feature>
<keyword evidence="3" id="KW-1003">Cell membrane</keyword>
<evidence type="ECO:0000256" key="4">
    <source>
        <dbReference type="ARBA" id="ARBA00022692"/>
    </source>
</evidence>
<evidence type="ECO:0000256" key="3">
    <source>
        <dbReference type="ARBA" id="ARBA00022475"/>
    </source>
</evidence>
<dbReference type="EMBL" id="VFRR01000027">
    <property type="protein sequence ID" value="TPE49018.1"/>
    <property type="molecule type" value="Genomic_DNA"/>
</dbReference>
<keyword evidence="9" id="KW-1185">Reference proteome</keyword>
<dbReference type="OrthoDB" id="9786439at2"/>
<comment type="caution">
    <text evidence="8">The sequence shown here is derived from an EMBL/GenBank/DDBJ whole genome shotgun (WGS) entry which is preliminary data.</text>
</comment>
<sequence>METTAFTAILDVSAPVLILILVGTLLRKRRIIDDGFIASGSRFVFAVGMPTLLFFSMLGADPGSIMGWQMPAFFSVGIILTFAFAWWLAGRLTMPNHERGVFIQMAFRGNTGVFSLALVVNMFGEEGVVIGGVFASITSIMFNILAELALSRYQQHSTFSYRALLRSIVTNPMILGVVAGISVNYLNIPIPKQIVTAGKYLGSATLPLALLCVGASLATSAFVLTRTTSLAMFIKIFVSPVVLTTIAAFSGFSDHELVYLFLFFGAPVAASAYVVSIAHGSDGKQTANAIATSTLLGSGVIILVAPVLLAFLSSIS</sequence>
<feature type="transmembrane region" description="Helical" evidence="7">
    <location>
        <begin position="163"/>
        <end position="186"/>
    </location>
</feature>
<name>A0A501WI30_9GAMM</name>
<dbReference type="PANTHER" id="PTHR36838:SF4">
    <property type="entry name" value="AUXIN EFFLUX CARRIER FAMILY PROTEIN"/>
    <property type="match status" value="1"/>
</dbReference>
<dbReference type="Pfam" id="PF03547">
    <property type="entry name" value="Mem_trans"/>
    <property type="match status" value="1"/>
</dbReference>
<dbReference type="GO" id="GO:0016020">
    <property type="term" value="C:membrane"/>
    <property type="evidence" value="ECO:0007669"/>
    <property type="project" value="UniProtKB-SubCell"/>
</dbReference>
<reference evidence="8 9" key="1">
    <citation type="submission" date="2019-06" db="EMBL/GenBank/DDBJ databases">
        <title>A novel bacterium of genus Marinomonas, isolated from coastal sand.</title>
        <authorList>
            <person name="Huang H."/>
            <person name="Mo K."/>
            <person name="Hu Y."/>
        </authorList>
    </citation>
    <scope>NUCLEOTIDE SEQUENCE [LARGE SCALE GENOMIC DNA]</scope>
    <source>
        <strain evidence="8 9">HB171799</strain>
    </source>
</reference>
<evidence type="ECO:0000256" key="7">
    <source>
        <dbReference type="SAM" id="Phobius"/>
    </source>
</evidence>
<dbReference type="AlphaFoldDB" id="A0A501WI30"/>
<dbReference type="PANTHER" id="PTHR36838">
    <property type="entry name" value="AUXIN EFFLUX CARRIER FAMILY PROTEIN"/>
    <property type="match status" value="1"/>
</dbReference>
<keyword evidence="2" id="KW-0813">Transport</keyword>
<keyword evidence="6 7" id="KW-0472">Membrane</keyword>
<feature type="transmembrane region" description="Helical" evidence="7">
    <location>
        <begin position="290"/>
        <end position="312"/>
    </location>
</feature>
<organism evidence="8 9">
    <name type="scientific">Maribrevibacterium harenarium</name>
    <dbReference type="NCBI Taxonomy" id="2589817"/>
    <lineage>
        <taxon>Bacteria</taxon>
        <taxon>Pseudomonadati</taxon>
        <taxon>Pseudomonadota</taxon>
        <taxon>Gammaproteobacteria</taxon>
        <taxon>Oceanospirillales</taxon>
        <taxon>Oceanospirillaceae</taxon>
        <taxon>Maribrevibacterium</taxon>
    </lineage>
</organism>
<dbReference type="GO" id="GO:0055085">
    <property type="term" value="P:transmembrane transport"/>
    <property type="evidence" value="ECO:0007669"/>
    <property type="project" value="InterPro"/>
</dbReference>
<evidence type="ECO:0000256" key="5">
    <source>
        <dbReference type="ARBA" id="ARBA00022989"/>
    </source>
</evidence>
<feature type="transmembrane region" description="Helical" evidence="7">
    <location>
        <begin position="232"/>
        <end position="252"/>
    </location>
</feature>
<keyword evidence="5 7" id="KW-1133">Transmembrane helix</keyword>
<protein>
    <submittedName>
        <fullName evidence="8">AEC family transporter</fullName>
    </submittedName>
</protein>
<comment type="subcellular location">
    <subcellularLocation>
        <location evidence="1">Membrane</location>
        <topology evidence="1">Multi-pass membrane protein</topology>
    </subcellularLocation>
</comment>
<evidence type="ECO:0000256" key="6">
    <source>
        <dbReference type="ARBA" id="ARBA00023136"/>
    </source>
</evidence>
<feature type="transmembrane region" description="Helical" evidence="7">
    <location>
        <begin position="101"/>
        <end position="123"/>
    </location>
</feature>
<dbReference type="Proteomes" id="UP000315901">
    <property type="component" value="Unassembled WGS sequence"/>
</dbReference>
<dbReference type="RefSeq" id="WP_140589789.1">
    <property type="nucleotide sequence ID" value="NZ_VFRR01000027.1"/>
</dbReference>
<feature type="transmembrane region" description="Helical" evidence="7">
    <location>
        <begin position="258"/>
        <end position="278"/>
    </location>
</feature>
<proteinExistence type="predicted"/>